<evidence type="ECO:0000313" key="2">
    <source>
        <dbReference type="EMBL" id="KAJ1143823.1"/>
    </source>
</evidence>
<evidence type="ECO:0000313" key="3">
    <source>
        <dbReference type="Proteomes" id="UP001066276"/>
    </source>
</evidence>
<feature type="region of interest" description="Disordered" evidence="1">
    <location>
        <begin position="113"/>
        <end position="150"/>
    </location>
</feature>
<evidence type="ECO:0000256" key="1">
    <source>
        <dbReference type="SAM" id="MobiDB-lite"/>
    </source>
</evidence>
<organism evidence="2 3">
    <name type="scientific">Pleurodeles waltl</name>
    <name type="common">Iberian ribbed newt</name>
    <dbReference type="NCBI Taxonomy" id="8319"/>
    <lineage>
        <taxon>Eukaryota</taxon>
        <taxon>Metazoa</taxon>
        <taxon>Chordata</taxon>
        <taxon>Craniata</taxon>
        <taxon>Vertebrata</taxon>
        <taxon>Euteleostomi</taxon>
        <taxon>Amphibia</taxon>
        <taxon>Batrachia</taxon>
        <taxon>Caudata</taxon>
        <taxon>Salamandroidea</taxon>
        <taxon>Salamandridae</taxon>
        <taxon>Pleurodelinae</taxon>
        <taxon>Pleurodeles</taxon>
    </lineage>
</organism>
<dbReference type="Proteomes" id="UP001066276">
    <property type="component" value="Chromosome 6"/>
</dbReference>
<feature type="compositionally biased region" description="Polar residues" evidence="1">
    <location>
        <begin position="130"/>
        <end position="146"/>
    </location>
</feature>
<dbReference type="AlphaFoldDB" id="A0AAV7QZD3"/>
<comment type="caution">
    <text evidence="2">The sequence shown here is derived from an EMBL/GenBank/DDBJ whole genome shotgun (WGS) entry which is preliminary data.</text>
</comment>
<name>A0AAV7QZD3_PLEWA</name>
<proteinExistence type="predicted"/>
<keyword evidence="3" id="KW-1185">Reference proteome</keyword>
<dbReference type="EMBL" id="JANPWB010000010">
    <property type="protein sequence ID" value="KAJ1143823.1"/>
    <property type="molecule type" value="Genomic_DNA"/>
</dbReference>
<sequence length="161" mass="17757">MVAAVILEKIVTGIVGQRRLPGNNKYAGNNEREPRLQCSTNMKSGTSHNNCHNKDTLIVQYLIAEDDVSSVDLPVLDYRDDMDDELTTINQETLYDVLGTLRTPPPVARRSTHAAAIPEDPPTTPIVRPASSNIAEDSDDTGTTFERTVVGVQRELAREVR</sequence>
<reference evidence="2" key="1">
    <citation type="journal article" date="2022" name="bioRxiv">
        <title>Sequencing and chromosome-scale assembly of the giantPleurodeles waltlgenome.</title>
        <authorList>
            <person name="Brown T."/>
            <person name="Elewa A."/>
            <person name="Iarovenko S."/>
            <person name="Subramanian E."/>
            <person name="Araus A.J."/>
            <person name="Petzold A."/>
            <person name="Susuki M."/>
            <person name="Suzuki K.-i.T."/>
            <person name="Hayashi T."/>
            <person name="Toyoda A."/>
            <person name="Oliveira C."/>
            <person name="Osipova E."/>
            <person name="Leigh N.D."/>
            <person name="Simon A."/>
            <person name="Yun M.H."/>
        </authorList>
    </citation>
    <scope>NUCLEOTIDE SEQUENCE</scope>
    <source>
        <strain evidence="2">20211129_DDA</strain>
        <tissue evidence="2">Liver</tissue>
    </source>
</reference>
<accession>A0AAV7QZD3</accession>
<gene>
    <name evidence="2" type="ORF">NDU88_010125</name>
</gene>
<protein>
    <submittedName>
        <fullName evidence="2">Uncharacterized protein</fullName>
    </submittedName>
</protein>